<gene>
    <name evidence="2" type="ORF">SAMN06297387_11583</name>
</gene>
<keyword evidence="1" id="KW-1133">Transmembrane helix</keyword>
<feature type="transmembrane region" description="Helical" evidence="1">
    <location>
        <begin position="58"/>
        <end position="81"/>
    </location>
</feature>
<keyword evidence="3" id="KW-1185">Reference proteome</keyword>
<dbReference type="AlphaFoldDB" id="A0A286E020"/>
<dbReference type="Pfam" id="PF19870">
    <property type="entry name" value="DUF6343"/>
    <property type="match status" value="1"/>
</dbReference>
<organism evidence="2 3">
    <name type="scientific">Streptomyces zhaozhouensis</name>
    <dbReference type="NCBI Taxonomy" id="1300267"/>
    <lineage>
        <taxon>Bacteria</taxon>
        <taxon>Bacillati</taxon>
        <taxon>Actinomycetota</taxon>
        <taxon>Actinomycetes</taxon>
        <taxon>Kitasatosporales</taxon>
        <taxon>Streptomycetaceae</taxon>
        <taxon>Streptomyces</taxon>
    </lineage>
</organism>
<keyword evidence="1" id="KW-0472">Membrane</keyword>
<reference evidence="2 3" key="1">
    <citation type="submission" date="2017-09" db="EMBL/GenBank/DDBJ databases">
        <authorList>
            <person name="Ehlers B."/>
            <person name="Leendertz F.H."/>
        </authorList>
    </citation>
    <scope>NUCLEOTIDE SEQUENCE [LARGE SCALE GENOMIC DNA]</scope>
    <source>
        <strain evidence="2 3">CGMCC 4.7095</strain>
    </source>
</reference>
<evidence type="ECO:0000313" key="2">
    <source>
        <dbReference type="EMBL" id="SOD64223.1"/>
    </source>
</evidence>
<dbReference type="RefSeq" id="WP_097232661.1">
    <property type="nucleotide sequence ID" value="NZ_OCNE01000015.1"/>
</dbReference>
<proteinExistence type="predicted"/>
<accession>A0A286E020</accession>
<name>A0A286E020_9ACTN</name>
<dbReference type="EMBL" id="OCNE01000015">
    <property type="protein sequence ID" value="SOD64223.1"/>
    <property type="molecule type" value="Genomic_DNA"/>
</dbReference>
<dbReference type="OrthoDB" id="4329739at2"/>
<protein>
    <submittedName>
        <fullName evidence="2">Uncharacterized protein</fullName>
    </submittedName>
</protein>
<feature type="transmembrane region" description="Helical" evidence="1">
    <location>
        <begin position="24"/>
        <end position="46"/>
    </location>
</feature>
<dbReference type="Proteomes" id="UP000219072">
    <property type="component" value="Unassembled WGS sequence"/>
</dbReference>
<keyword evidence="1" id="KW-0812">Transmembrane</keyword>
<evidence type="ECO:0000256" key="1">
    <source>
        <dbReference type="SAM" id="Phobius"/>
    </source>
</evidence>
<evidence type="ECO:0000313" key="3">
    <source>
        <dbReference type="Proteomes" id="UP000219072"/>
    </source>
</evidence>
<dbReference type="InterPro" id="IPR045924">
    <property type="entry name" value="DUF6343"/>
</dbReference>
<sequence length="97" mass="10360">MSRARHARTGTEPITALSALRLRLLLSAVFAPLFVAGAIVFGVWWGRAEQGDAIGPDPLRVATLICAVLAVVALIDLVVVIRRRRSAARSASRSASR</sequence>